<name>A0A3B0W2F1_9ZZZZ</name>
<dbReference type="NCBIfam" id="TIGR00053">
    <property type="entry name" value="YafQ family addiction module toxin"/>
    <property type="match status" value="1"/>
</dbReference>
<accession>A0A3B0W2F1</accession>
<dbReference type="PANTHER" id="PTHR40588:SF1">
    <property type="entry name" value="MRNA INTERFERASE TOXIN YAFQ"/>
    <property type="match status" value="1"/>
</dbReference>
<dbReference type="SUPFAM" id="SSF143011">
    <property type="entry name" value="RelE-like"/>
    <property type="match status" value="1"/>
</dbReference>
<dbReference type="GO" id="GO:0006402">
    <property type="term" value="P:mRNA catabolic process"/>
    <property type="evidence" value="ECO:0007669"/>
    <property type="project" value="TreeGrafter"/>
</dbReference>
<organism evidence="2">
    <name type="scientific">hydrothermal vent metagenome</name>
    <dbReference type="NCBI Taxonomy" id="652676"/>
    <lineage>
        <taxon>unclassified sequences</taxon>
        <taxon>metagenomes</taxon>
        <taxon>ecological metagenomes</taxon>
    </lineage>
</organism>
<dbReference type="PANTHER" id="PTHR40588">
    <property type="entry name" value="MRNA INTERFERASE TOXIN YAFQ"/>
    <property type="match status" value="1"/>
</dbReference>
<proteinExistence type="predicted"/>
<protein>
    <submittedName>
        <fullName evidence="2">mRNA interferase YafQ</fullName>
    </submittedName>
</protein>
<dbReference type="AlphaFoldDB" id="A0A3B0W2F1"/>
<dbReference type="NCBIfam" id="TIGR02385">
    <property type="entry name" value="RelE_StbE"/>
    <property type="match status" value="1"/>
</dbReference>
<dbReference type="EMBL" id="UOEU01001090">
    <property type="protein sequence ID" value="VAW43479.1"/>
    <property type="molecule type" value="Genomic_DNA"/>
</dbReference>
<dbReference type="PIRSF" id="PIRSF006156">
    <property type="entry name" value="YafQ"/>
    <property type="match status" value="1"/>
</dbReference>
<dbReference type="FunFam" id="3.30.2310.20:FF:000003">
    <property type="entry name" value="Type II toxin-antitoxin system YafQ family toxin"/>
    <property type="match status" value="1"/>
</dbReference>
<dbReference type="Gene3D" id="3.30.2310.20">
    <property type="entry name" value="RelE-like"/>
    <property type="match status" value="1"/>
</dbReference>
<evidence type="ECO:0000256" key="1">
    <source>
        <dbReference type="ARBA" id="ARBA00022649"/>
    </source>
</evidence>
<dbReference type="InterPro" id="IPR007712">
    <property type="entry name" value="RelE/ParE_toxin"/>
</dbReference>
<dbReference type="GO" id="GO:0004521">
    <property type="term" value="F:RNA endonuclease activity"/>
    <property type="evidence" value="ECO:0007669"/>
    <property type="project" value="TreeGrafter"/>
</dbReference>
<gene>
    <name evidence="2" type="ORF">MNBD_CHLOROFLEXI01-1293</name>
</gene>
<evidence type="ECO:0000313" key="2">
    <source>
        <dbReference type="EMBL" id="VAW43479.1"/>
    </source>
</evidence>
<reference evidence="2" key="1">
    <citation type="submission" date="2018-06" db="EMBL/GenBank/DDBJ databases">
        <authorList>
            <person name="Zhirakovskaya E."/>
        </authorList>
    </citation>
    <scope>NUCLEOTIDE SEQUENCE</scope>
</reference>
<dbReference type="InterPro" id="IPR035093">
    <property type="entry name" value="RelE/ParE_toxin_dom_sf"/>
</dbReference>
<dbReference type="Pfam" id="PF15738">
    <property type="entry name" value="YafQ_toxin"/>
    <property type="match status" value="1"/>
</dbReference>
<sequence length="90" mass="10897">MSLTIRQSGRFRRDIKRLKRQRADLAKLETVIRHLVAQETLAKRYHDHYLVGNWKGFRECHIQPDWLLIYRIEDKELQLARTGSHAQLFR</sequence>
<keyword evidence="1" id="KW-1277">Toxin-antitoxin system</keyword>
<dbReference type="GO" id="GO:0006415">
    <property type="term" value="P:translational termination"/>
    <property type="evidence" value="ECO:0007669"/>
    <property type="project" value="TreeGrafter"/>
</dbReference>
<dbReference type="InterPro" id="IPR004386">
    <property type="entry name" value="Toxin_YafQ-like"/>
</dbReference>